<dbReference type="InterPro" id="IPR025339">
    <property type="entry name" value="DUF4245"/>
</dbReference>
<evidence type="ECO:0000313" key="3">
    <source>
        <dbReference type="Proteomes" id="UP001157109"/>
    </source>
</evidence>
<dbReference type="RefSeq" id="WP_241443883.1">
    <property type="nucleotide sequence ID" value="NZ_BSUJ01000001.1"/>
</dbReference>
<dbReference type="Pfam" id="PF14030">
    <property type="entry name" value="DUF4245"/>
    <property type="match status" value="1"/>
</dbReference>
<organism evidence="2 3">
    <name type="scientific">Arsenicicoccus piscis</name>
    <dbReference type="NCBI Taxonomy" id="673954"/>
    <lineage>
        <taxon>Bacteria</taxon>
        <taxon>Bacillati</taxon>
        <taxon>Actinomycetota</taxon>
        <taxon>Actinomycetes</taxon>
        <taxon>Micrococcales</taxon>
        <taxon>Intrasporangiaceae</taxon>
        <taxon>Arsenicicoccus</taxon>
    </lineage>
</organism>
<feature type="transmembrane region" description="Helical" evidence="1">
    <location>
        <begin position="20"/>
        <end position="41"/>
    </location>
</feature>
<proteinExistence type="predicted"/>
<dbReference type="Proteomes" id="UP001157109">
    <property type="component" value="Unassembled WGS sequence"/>
</dbReference>
<dbReference type="EMBL" id="BSUJ01000001">
    <property type="protein sequence ID" value="GMA18363.1"/>
    <property type="molecule type" value="Genomic_DNA"/>
</dbReference>
<sequence>MSSTVVPDPPKRRRGMGNLQSMVLSMLVLVGATLFFVMMVARPSEVPRRSLDAGSVATQVQSQAGWSPSQRTPLPAGWTVNVARYETQAKVPTWQVGYLAANTYYAVRQAKAGTAEWVDNAVDGAQAAGTQTVGGVVYDVFADDKGNRSLVHRGTGTTPWTVVSSNAPADQLAAFVASLTPPVR</sequence>
<name>A0ABQ6HJX1_9MICO</name>
<evidence type="ECO:0000313" key="2">
    <source>
        <dbReference type="EMBL" id="GMA18363.1"/>
    </source>
</evidence>
<protein>
    <recommendedName>
        <fullName evidence="4">DUF4245 domain-containing protein</fullName>
    </recommendedName>
</protein>
<keyword evidence="1" id="KW-0812">Transmembrane</keyword>
<gene>
    <name evidence="2" type="ORF">GCM10025862_03840</name>
</gene>
<comment type="caution">
    <text evidence="2">The sequence shown here is derived from an EMBL/GenBank/DDBJ whole genome shotgun (WGS) entry which is preliminary data.</text>
</comment>
<evidence type="ECO:0008006" key="4">
    <source>
        <dbReference type="Google" id="ProtNLM"/>
    </source>
</evidence>
<evidence type="ECO:0000256" key="1">
    <source>
        <dbReference type="SAM" id="Phobius"/>
    </source>
</evidence>
<keyword evidence="3" id="KW-1185">Reference proteome</keyword>
<keyword evidence="1" id="KW-0472">Membrane</keyword>
<accession>A0ABQ6HJX1</accession>
<reference evidence="3" key="1">
    <citation type="journal article" date="2019" name="Int. J. Syst. Evol. Microbiol.">
        <title>The Global Catalogue of Microorganisms (GCM) 10K type strain sequencing project: providing services to taxonomists for standard genome sequencing and annotation.</title>
        <authorList>
            <consortium name="The Broad Institute Genomics Platform"/>
            <consortium name="The Broad Institute Genome Sequencing Center for Infectious Disease"/>
            <person name="Wu L."/>
            <person name="Ma J."/>
        </authorList>
    </citation>
    <scope>NUCLEOTIDE SEQUENCE [LARGE SCALE GENOMIC DNA]</scope>
    <source>
        <strain evidence="3">NBRC 105830</strain>
    </source>
</reference>
<keyword evidence="1" id="KW-1133">Transmembrane helix</keyword>